<dbReference type="GO" id="GO:0003700">
    <property type="term" value="F:DNA-binding transcription factor activity"/>
    <property type="evidence" value="ECO:0007669"/>
    <property type="project" value="InterPro"/>
</dbReference>
<name>A0A9D2AE30_9FIRM</name>
<sequence>MAVYTPLQQKAYEYLKDKVVSGKLDKGQVYSESYFAKELKMSRTPVREALQRLVQEGYIDVLPSRGFVVHPLTESDIVAMYQMRTAIECFCLSHYANHRDEPETVRLLSLLRENLVMQRQCQTGSLVLSDFYKFDYEFHRLLIVHMNNSWFNEAFEKYAHTFETMTRMTMNCEDRICRSINEHEEICTIIEQGGSREVFDWMHRHVAFPTTVMLGMLKNS</sequence>
<reference evidence="5" key="1">
    <citation type="journal article" date="2021" name="PeerJ">
        <title>Extensive microbial diversity within the chicken gut microbiome revealed by metagenomics and culture.</title>
        <authorList>
            <person name="Gilroy R."/>
            <person name="Ravi A."/>
            <person name="Getino M."/>
            <person name="Pursley I."/>
            <person name="Horton D.L."/>
            <person name="Alikhan N.F."/>
            <person name="Baker D."/>
            <person name="Gharbi K."/>
            <person name="Hall N."/>
            <person name="Watson M."/>
            <person name="Adriaenssens E.M."/>
            <person name="Foster-Nyarko E."/>
            <person name="Jarju S."/>
            <person name="Secka A."/>
            <person name="Antonio M."/>
            <person name="Oren A."/>
            <person name="Chaudhuri R.R."/>
            <person name="La Ragione R."/>
            <person name="Hildebrand F."/>
            <person name="Pallen M.J."/>
        </authorList>
    </citation>
    <scope>NUCLEOTIDE SEQUENCE</scope>
    <source>
        <strain evidence="5">2239</strain>
    </source>
</reference>
<dbReference type="Pfam" id="PF00392">
    <property type="entry name" value="GntR"/>
    <property type="match status" value="1"/>
</dbReference>
<evidence type="ECO:0000256" key="3">
    <source>
        <dbReference type="ARBA" id="ARBA00023163"/>
    </source>
</evidence>
<dbReference type="Proteomes" id="UP000824193">
    <property type="component" value="Unassembled WGS sequence"/>
</dbReference>
<dbReference type="InterPro" id="IPR000524">
    <property type="entry name" value="Tscrpt_reg_HTH_GntR"/>
</dbReference>
<dbReference type="CDD" id="cd07377">
    <property type="entry name" value="WHTH_GntR"/>
    <property type="match status" value="1"/>
</dbReference>
<dbReference type="PANTHER" id="PTHR43537">
    <property type="entry name" value="TRANSCRIPTIONAL REGULATOR, GNTR FAMILY"/>
    <property type="match status" value="1"/>
</dbReference>
<dbReference type="Gene3D" id="1.20.120.530">
    <property type="entry name" value="GntR ligand-binding domain-like"/>
    <property type="match status" value="1"/>
</dbReference>
<evidence type="ECO:0000256" key="1">
    <source>
        <dbReference type="ARBA" id="ARBA00023015"/>
    </source>
</evidence>
<dbReference type="EMBL" id="DXFW01000013">
    <property type="protein sequence ID" value="HIX05500.1"/>
    <property type="molecule type" value="Genomic_DNA"/>
</dbReference>
<keyword evidence="2" id="KW-0238">DNA-binding</keyword>
<protein>
    <submittedName>
        <fullName evidence="5">GntR family transcriptional regulator</fullName>
    </submittedName>
</protein>
<keyword evidence="1" id="KW-0805">Transcription regulation</keyword>
<evidence type="ECO:0000256" key="2">
    <source>
        <dbReference type="ARBA" id="ARBA00023125"/>
    </source>
</evidence>
<dbReference type="GO" id="GO:0003677">
    <property type="term" value="F:DNA binding"/>
    <property type="evidence" value="ECO:0007669"/>
    <property type="project" value="UniProtKB-KW"/>
</dbReference>
<evidence type="ECO:0000259" key="4">
    <source>
        <dbReference type="PROSITE" id="PS50949"/>
    </source>
</evidence>
<feature type="domain" description="HTH gntR-type" evidence="4">
    <location>
        <begin position="5"/>
        <end position="72"/>
    </location>
</feature>
<reference evidence="5" key="2">
    <citation type="submission" date="2021-04" db="EMBL/GenBank/DDBJ databases">
        <authorList>
            <person name="Gilroy R."/>
        </authorList>
    </citation>
    <scope>NUCLEOTIDE SEQUENCE</scope>
    <source>
        <strain evidence="5">2239</strain>
    </source>
</reference>
<dbReference type="SMART" id="SM00895">
    <property type="entry name" value="FCD"/>
    <property type="match status" value="1"/>
</dbReference>
<accession>A0A9D2AE30</accession>
<dbReference type="InterPro" id="IPR008920">
    <property type="entry name" value="TF_FadR/GntR_C"/>
</dbReference>
<dbReference type="InterPro" id="IPR036388">
    <property type="entry name" value="WH-like_DNA-bd_sf"/>
</dbReference>
<dbReference type="InterPro" id="IPR036390">
    <property type="entry name" value="WH_DNA-bd_sf"/>
</dbReference>
<gene>
    <name evidence="5" type="ORF">H9865_05270</name>
</gene>
<dbReference type="PRINTS" id="PR00035">
    <property type="entry name" value="HTHGNTR"/>
</dbReference>
<proteinExistence type="predicted"/>
<dbReference type="SMART" id="SM00345">
    <property type="entry name" value="HTH_GNTR"/>
    <property type="match status" value="1"/>
</dbReference>
<organism evidence="5 6">
    <name type="scientific">Candidatus Allofournierella pullicola</name>
    <dbReference type="NCBI Taxonomy" id="2838596"/>
    <lineage>
        <taxon>Bacteria</taxon>
        <taxon>Bacillati</taxon>
        <taxon>Bacillota</taxon>
        <taxon>Clostridia</taxon>
        <taxon>Eubacteriales</taxon>
        <taxon>Oscillospiraceae</taxon>
        <taxon>Allofournierella</taxon>
    </lineage>
</organism>
<dbReference type="Pfam" id="PF07729">
    <property type="entry name" value="FCD"/>
    <property type="match status" value="1"/>
</dbReference>
<keyword evidence="3" id="KW-0804">Transcription</keyword>
<dbReference type="InterPro" id="IPR011711">
    <property type="entry name" value="GntR_C"/>
</dbReference>
<evidence type="ECO:0000313" key="6">
    <source>
        <dbReference type="Proteomes" id="UP000824193"/>
    </source>
</evidence>
<comment type="caution">
    <text evidence="5">The sequence shown here is derived from an EMBL/GenBank/DDBJ whole genome shotgun (WGS) entry which is preliminary data.</text>
</comment>
<evidence type="ECO:0000313" key="5">
    <source>
        <dbReference type="EMBL" id="HIX05500.1"/>
    </source>
</evidence>
<dbReference type="SUPFAM" id="SSF46785">
    <property type="entry name" value="Winged helix' DNA-binding domain"/>
    <property type="match status" value="1"/>
</dbReference>
<dbReference type="AlphaFoldDB" id="A0A9D2AE30"/>
<dbReference type="Gene3D" id="1.10.10.10">
    <property type="entry name" value="Winged helix-like DNA-binding domain superfamily/Winged helix DNA-binding domain"/>
    <property type="match status" value="1"/>
</dbReference>
<dbReference type="SUPFAM" id="SSF48008">
    <property type="entry name" value="GntR ligand-binding domain-like"/>
    <property type="match status" value="1"/>
</dbReference>
<dbReference type="PROSITE" id="PS50949">
    <property type="entry name" value="HTH_GNTR"/>
    <property type="match status" value="1"/>
</dbReference>
<dbReference type="PANTHER" id="PTHR43537:SF51">
    <property type="entry name" value="HTH-TYPE TRANSCRIPTIONAL REGULATOR LGOR-RELATED"/>
    <property type="match status" value="1"/>
</dbReference>